<accession>A0A6J5T091</accession>
<reference evidence="2" key="1">
    <citation type="submission" date="2020-05" db="EMBL/GenBank/DDBJ databases">
        <authorList>
            <person name="Chiriac C."/>
            <person name="Salcher M."/>
            <person name="Ghai R."/>
            <person name="Kavagutti S V."/>
        </authorList>
    </citation>
    <scope>NUCLEOTIDE SEQUENCE</scope>
</reference>
<organism evidence="2">
    <name type="scientific">uncultured Caudovirales phage</name>
    <dbReference type="NCBI Taxonomy" id="2100421"/>
    <lineage>
        <taxon>Viruses</taxon>
        <taxon>Duplodnaviria</taxon>
        <taxon>Heunggongvirae</taxon>
        <taxon>Uroviricota</taxon>
        <taxon>Caudoviricetes</taxon>
        <taxon>Peduoviridae</taxon>
        <taxon>Maltschvirus</taxon>
        <taxon>Maltschvirus maltsch</taxon>
    </lineage>
</organism>
<dbReference type="EMBL" id="LR797503">
    <property type="protein sequence ID" value="CAB4221213.1"/>
    <property type="molecule type" value="Genomic_DNA"/>
</dbReference>
<sequence length="364" mass="41512">MFDAIKPLLDSGIVNEETRTAISEAWETKLNEARESIRAELREEMASRYNHDKQVMVEALDKMVTESLAKEIEEFVGEKQAVVEDRVRVKNHMMESAGRFNNFMATKLAEEIKELHKDRKIQTENYRRLEQFIVRSLAGEIREFAQDKQAVIETKVKLVAEAREKISELQKRFIASSAQLVKESVTTKLGAELSQLKEDIQLARENMFGRRIFEAFAGEFSLTHLNENRELQKLKQVINQQQAQINEASKAAVDTRQLVESKEREIRVITESINRKEVISGLLGTLTREKQVVMRELLENVQTDKLKSAFDKYLPAVLTSSSTKEKSTTTLTEGHVAVTGDKTAKMTAQSNTNVVELRRLAGLK</sequence>
<protein>
    <submittedName>
        <fullName evidence="2">Uncharacterized protein</fullName>
    </submittedName>
</protein>
<proteinExistence type="predicted"/>
<keyword evidence="1" id="KW-0175">Coiled coil</keyword>
<feature type="coiled-coil region" evidence="1">
    <location>
        <begin position="152"/>
        <end position="265"/>
    </location>
</feature>
<gene>
    <name evidence="2" type="ORF">UFOVP1636_193</name>
</gene>
<evidence type="ECO:0000256" key="1">
    <source>
        <dbReference type="SAM" id="Coils"/>
    </source>
</evidence>
<evidence type="ECO:0000313" key="2">
    <source>
        <dbReference type="EMBL" id="CAB4221213.1"/>
    </source>
</evidence>
<name>A0A6J5T091_9CAUD</name>